<proteinExistence type="predicted"/>
<evidence type="ECO:0008006" key="4">
    <source>
        <dbReference type="Google" id="ProtNLM"/>
    </source>
</evidence>
<protein>
    <recommendedName>
        <fullName evidence="4">Copper resistance protein CopQ</fullName>
    </recommendedName>
</protein>
<feature type="region of interest" description="Disordered" evidence="1">
    <location>
        <begin position="95"/>
        <end position="130"/>
    </location>
</feature>
<dbReference type="EMBL" id="FMSH01000132">
    <property type="protein sequence ID" value="SCU74972.1"/>
    <property type="molecule type" value="Genomic_DNA"/>
</dbReference>
<sequence>MTKITKTLITAATLAAALAGGVAQAASVQDSTFTGDKYGYTFRTGKFDTFTEGARTGKFDPFTEGARIGKFDPYTDGARVGKADPYTDGARTVAGLDRSGVSAQPSRSFDPYTDGARVGKADPYTDGAIA</sequence>
<evidence type="ECO:0000256" key="1">
    <source>
        <dbReference type="SAM" id="MobiDB-lite"/>
    </source>
</evidence>
<keyword evidence="2" id="KW-0732">Signal</keyword>
<dbReference type="RefSeq" id="WP_340522944.1">
    <property type="nucleotide sequence ID" value="NZ_FMSH01000132.1"/>
</dbReference>
<dbReference type="AlphaFoldDB" id="A0A1K0JI79"/>
<name>A0A1K0JI79_CUPNE</name>
<gene>
    <name evidence="3" type="ORF">CNECB9_2170003</name>
</gene>
<organism evidence="3">
    <name type="scientific">Cupriavidus necator</name>
    <name type="common">Alcaligenes eutrophus</name>
    <name type="synonym">Ralstonia eutropha</name>
    <dbReference type="NCBI Taxonomy" id="106590"/>
    <lineage>
        <taxon>Bacteria</taxon>
        <taxon>Pseudomonadati</taxon>
        <taxon>Pseudomonadota</taxon>
        <taxon>Betaproteobacteria</taxon>
        <taxon>Burkholderiales</taxon>
        <taxon>Burkholderiaceae</taxon>
        <taxon>Cupriavidus</taxon>
    </lineage>
</organism>
<evidence type="ECO:0000313" key="3">
    <source>
        <dbReference type="EMBL" id="SCU74972.1"/>
    </source>
</evidence>
<feature type="signal peptide" evidence="2">
    <location>
        <begin position="1"/>
        <end position="25"/>
    </location>
</feature>
<reference evidence="3" key="1">
    <citation type="submission" date="2016-09" db="EMBL/GenBank/DDBJ databases">
        <authorList>
            <person name="Capua I."/>
            <person name="De Benedictis P."/>
            <person name="Joannis T."/>
            <person name="Lombin L.H."/>
            <person name="Cattoli G."/>
        </authorList>
    </citation>
    <scope>NUCLEOTIDE SEQUENCE</scope>
    <source>
        <strain evidence="3">B9</strain>
    </source>
</reference>
<feature type="chain" id="PRO_5012927545" description="Copper resistance protein CopQ" evidence="2">
    <location>
        <begin position="26"/>
        <end position="130"/>
    </location>
</feature>
<accession>A0A1K0JI79</accession>
<evidence type="ECO:0000256" key="2">
    <source>
        <dbReference type="SAM" id="SignalP"/>
    </source>
</evidence>